<dbReference type="Proteomes" id="UP001165042">
    <property type="component" value="Unassembled WGS sequence"/>
</dbReference>
<feature type="compositionally biased region" description="Basic and acidic residues" evidence="1">
    <location>
        <begin position="149"/>
        <end position="188"/>
    </location>
</feature>
<accession>A0A9W6QT28</accession>
<feature type="region of interest" description="Disordered" evidence="1">
    <location>
        <begin position="637"/>
        <end position="694"/>
    </location>
</feature>
<evidence type="ECO:0000256" key="2">
    <source>
        <dbReference type="SAM" id="Phobius"/>
    </source>
</evidence>
<feature type="transmembrane region" description="Helical" evidence="2">
    <location>
        <begin position="7"/>
        <end position="28"/>
    </location>
</feature>
<feature type="compositionally biased region" description="Acidic residues" evidence="1">
    <location>
        <begin position="347"/>
        <end position="356"/>
    </location>
</feature>
<feature type="region of interest" description="Disordered" evidence="1">
    <location>
        <begin position="458"/>
        <end position="546"/>
    </location>
</feature>
<feature type="compositionally biased region" description="Basic and acidic residues" evidence="1">
    <location>
        <begin position="196"/>
        <end position="221"/>
    </location>
</feature>
<keyword evidence="2" id="KW-0812">Transmembrane</keyword>
<feature type="compositionally biased region" description="Basic and acidic residues" evidence="1">
    <location>
        <begin position="111"/>
        <end position="140"/>
    </location>
</feature>
<feature type="compositionally biased region" description="Basic and acidic residues" evidence="1">
    <location>
        <begin position="376"/>
        <end position="390"/>
    </location>
</feature>
<dbReference type="AlphaFoldDB" id="A0A9W6QT28"/>
<keyword evidence="4" id="KW-1185">Reference proteome</keyword>
<feature type="region of interest" description="Disordered" evidence="1">
    <location>
        <begin position="64"/>
        <end position="425"/>
    </location>
</feature>
<feature type="compositionally biased region" description="Basic and acidic residues" evidence="1">
    <location>
        <begin position="311"/>
        <end position="346"/>
    </location>
</feature>
<keyword evidence="2" id="KW-0472">Membrane</keyword>
<evidence type="ECO:0000256" key="1">
    <source>
        <dbReference type="SAM" id="MobiDB-lite"/>
    </source>
</evidence>
<comment type="caution">
    <text evidence="3">The sequence shown here is derived from an EMBL/GenBank/DDBJ whole genome shotgun (WGS) entry which is preliminary data.</text>
</comment>
<feature type="compositionally biased region" description="Basic and acidic residues" evidence="1">
    <location>
        <begin position="229"/>
        <end position="269"/>
    </location>
</feature>
<feature type="compositionally biased region" description="Basic and acidic residues" evidence="1">
    <location>
        <begin position="287"/>
        <end position="304"/>
    </location>
</feature>
<gene>
    <name evidence="3" type="ORF">Aglo03_64370</name>
</gene>
<name>A0A9W6QT28_9PSEU</name>
<evidence type="ECO:0000313" key="3">
    <source>
        <dbReference type="EMBL" id="GLW95621.1"/>
    </source>
</evidence>
<sequence length="740" mass="81920">MPFFGQVWVWSLAGFLVGAALCWLLIALPARKRATELEGRLAAVRKRESRLAAEDSGYTAALVPGFTDSRDDTGYVQPRRTGEDSIRRGLLTLSDEDENGLRSMPAPATGVDERAEYDRDDRLGHDDDHHGAERYDRDDHDDRDEREDRDDRADRFDGGRYDDEDRHDRFEGERADGDRLDDDRHGDDRDDDERHDEDRHDRFEGERADGDRLDDDRHGDDRDDDERHDEDRHGDERHDDDRVAGDRLDGDRLAGDDERVERDWDREPEPSAAELTQYIPPAVESGTDYREDAAAEVADYRDGFRAAAEQDADREGADYREGFRAAAEHADDPDWFDRDRPDRLVDDLDESVDSETESPYYADDDRPARGSVPGDHGADEHRFAGDHAAEDDADDLDDERPAAGYERDDDTGTIFTQHTTPIPAELIRRIDAEGAGGEVDHAAPVNGTALSDTALVDDLDDEPDFDRTGFLDPEAVARYGDHAASGDLTDDEQYAPVSHDTDEETPERRADDPALNTVDATRFALAEPVEPEVERQPAHAAVELEPVGPVEQEPALAVTDQPGFQQPIQPTPAYAEALPERSSSVLPKRVPAKPQNRFPFGVQTSSTPAAPVPAAIPEPVAVARQTTPDRERSLFEPILPADTAEAAKPAPPPPNRLRGARTLQQSPSGVDPFVPPGPFGPGSAMPLPGGRSPSSEYTIKASVTALRYCAPDSAKFDRTVAEVWFRSVADAERVGFRPLG</sequence>
<evidence type="ECO:0000313" key="4">
    <source>
        <dbReference type="Proteomes" id="UP001165042"/>
    </source>
</evidence>
<proteinExistence type="predicted"/>
<feature type="region of interest" description="Disordered" evidence="1">
    <location>
        <begin position="575"/>
        <end position="613"/>
    </location>
</feature>
<reference evidence="3" key="1">
    <citation type="submission" date="2023-02" db="EMBL/GenBank/DDBJ databases">
        <title>Actinokineospora globicatena NBRC 15670.</title>
        <authorList>
            <person name="Ichikawa N."/>
            <person name="Sato H."/>
            <person name="Tonouchi N."/>
        </authorList>
    </citation>
    <scope>NUCLEOTIDE SEQUENCE</scope>
    <source>
        <strain evidence="3">NBRC 15670</strain>
    </source>
</reference>
<keyword evidence="2" id="KW-1133">Transmembrane helix</keyword>
<organism evidence="3 4">
    <name type="scientific">Actinokineospora globicatena</name>
    <dbReference type="NCBI Taxonomy" id="103729"/>
    <lineage>
        <taxon>Bacteria</taxon>
        <taxon>Bacillati</taxon>
        <taxon>Actinomycetota</taxon>
        <taxon>Actinomycetes</taxon>
        <taxon>Pseudonocardiales</taxon>
        <taxon>Pseudonocardiaceae</taxon>
        <taxon>Actinokineospora</taxon>
    </lineage>
</organism>
<dbReference type="EMBL" id="BSSD01000015">
    <property type="protein sequence ID" value="GLW95621.1"/>
    <property type="molecule type" value="Genomic_DNA"/>
</dbReference>
<protein>
    <submittedName>
        <fullName evidence="3">Uncharacterized protein</fullName>
    </submittedName>
</protein>
<dbReference type="RefSeq" id="WP_349497789.1">
    <property type="nucleotide sequence ID" value="NZ_BSSD01000015.1"/>
</dbReference>